<evidence type="ECO:0000313" key="3">
    <source>
        <dbReference type="EMBL" id="CAK0833039.1"/>
    </source>
</evidence>
<protein>
    <submittedName>
        <fullName evidence="3">Uncharacterized protein</fullName>
    </submittedName>
</protein>
<evidence type="ECO:0000256" key="1">
    <source>
        <dbReference type="SAM" id="MobiDB-lite"/>
    </source>
</evidence>
<feature type="transmembrane region" description="Helical" evidence="2">
    <location>
        <begin position="576"/>
        <end position="597"/>
    </location>
</feature>
<feature type="transmembrane region" description="Helical" evidence="2">
    <location>
        <begin position="20"/>
        <end position="38"/>
    </location>
</feature>
<feature type="transmembrane region" description="Helical" evidence="2">
    <location>
        <begin position="482"/>
        <end position="502"/>
    </location>
</feature>
<name>A0ABN9SMM4_9DINO</name>
<keyword evidence="2" id="KW-0472">Membrane</keyword>
<reference evidence="3" key="1">
    <citation type="submission" date="2023-10" db="EMBL/GenBank/DDBJ databases">
        <authorList>
            <person name="Chen Y."/>
            <person name="Shah S."/>
            <person name="Dougan E. K."/>
            <person name="Thang M."/>
            <person name="Chan C."/>
        </authorList>
    </citation>
    <scope>NUCLEOTIDE SEQUENCE [LARGE SCALE GENOMIC DNA]</scope>
</reference>
<feature type="transmembrane region" description="Helical" evidence="2">
    <location>
        <begin position="81"/>
        <end position="98"/>
    </location>
</feature>
<feature type="transmembrane region" description="Helical" evidence="2">
    <location>
        <begin position="209"/>
        <end position="230"/>
    </location>
</feature>
<evidence type="ECO:0000313" key="4">
    <source>
        <dbReference type="Proteomes" id="UP001189429"/>
    </source>
</evidence>
<proteinExistence type="predicted"/>
<organism evidence="3 4">
    <name type="scientific">Prorocentrum cordatum</name>
    <dbReference type="NCBI Taxonomy" id="2364126"/>
    <lineage>
        <taxon>Eukaryota</taxon>
        <taxon>Sar</taxon>
        <taxon>Alveolata</taxon>
        <taxon>Dinophyceae</taxon>
        <taxon>Prorocentrales</taxon>
        <taxon>Prorocentraceae</taxon>
        <taxon>Prorocentrum</taxon>
    </lineage>
</organism>
<dbReference type="EMBL" id="CAUYUJ010012002">
    <property type="protein sequence ID" value="CAK0833039.1"/>
    <property type="molecule type" value="Genomic_DNA"/>
</dbReference>
<sequence>MTAQVRDGDCRSVLDVARTLAHLASATVPVLAALLPLALRAESLAMLFCMCAWVVIWFGFVRVVGNCSRGYLAEQPARRKAIAAFGGALLIFFVLLGARQSHVFRTAVLKVGGKANNLQHSGSTSAFAANATAANASLVQVTDSAVVAACKTTNVLWSRSFGASFREWWAKWTPVAASAAVGAAITAPACLGAMWVATKPGFREKDWALLLDGATYAGMAVFLATLAGTHEVQSHMPLQAQGFLELIEPLVSYSQLFLLVTIPLTVAMQGLHWRFYWQRVWQGTTSNEVDLLHEAESAVAIKAEQWDDLVRKVSGTKQKMLHVKAPLQGLDFMEKVAAYPQTLRMSIQSSSGLLDGFSHLASVTDNDEVMSLPMVDCMGPGPLSKIAVVAMFSHICRALLLLWIWMAGRTPGLGEDYIEYHTYHHLGADVQDANTILLRNMTHSAGRPADLTATGVMQSLLQTYAADGGRILGRWWASLSWLYVHVLLVNGTLAVLMGAVCWQTGLFKALDALLHAGVLFVQADAQCRKIIICRDVIHLSLGAEISTLFTLVLPVLRYLRNANFLRNDLQLDMHKGMLHVLLSGSLGCMLPGSAHVLAVSGANIQDSMQYDSVLWDRAIMSSLLSASVSCFALFVACHDRRMDIIVFVFQLFVVQLKGAVDARTLRLMRIGAIVDELSWWKNQKEVKASLVKDFHQDEKPTIEWKIEWKRRLGVTQDGPPRASRSKTKSKVLHAPLANSPRLPQQDAEQAGPRPWWDCCECTGEEREGHPEWESCWRVEARMHRLLNEKLNEKLGRFDDYLCFDVIVHKRIWCLWTLEVVYRFSLSGDDSGGEREFVGKQVFSGESSGDAHPSSVSLVLPGEERRWGRPYWRGNLLAVAPDNELLSQVRLKVKRESNVKLEVSQVRLNVHACTMRPETPTRGEWFKQMTPSCLKTEACTMEGDAEYQLMGQRERKEPGWDKMSPLELHARLWPHVQESNESSCSDGSALGQAPGPVDVTIDTKFDLSACLYQSDGANANPCSSGSSSLVTSDREDSAERLPPTEGPERGAGQEPLLSP</sequence>
<feature type="region of interest" description="Disordered" evidence="1">
    <location>
        <begin position="1018"/>
        <end position="1058"/>
    </location>
</feature>
<comment type="caution">
    <text evidence="3">The sequence shown here is derived from an EMBL/GenBank/DDBJ whole genome shotgun (WGS) entry which is preliminary data.</text>
</comment>
<feature type="transmembrane region" description="Helical" evidence="2">
    <location>
        <begin position="175"/>
        <end position="197"/>
    </location>
</feature>
<feature type="transmembrane region" description="Helical" evidence="2">
    <location>
        <begin position="618"/>
        <end position="636"/>
    </location>
</feature>
<keyword evidence="2" id="KW-1133">Transmembrane helix</keyword>
<evidence type="ECO:0000256" key="2">
    <source>
        <dbReference type="SAM" id="Phobius"/>
    </source>
</evidence>
<feature type="transmembrane region" description="Helical" evidence="2">
    <location>
        <begin position="44"/>
        <end position="61"/>
    </location>
</feature>
<feature type="transmembrane region" description="Helical" evidence="2">
    <location>
        <begin position="536"/>
        <end position="556"/>
    </location>
</feature>
<keyword evidence="4" id="KW-1185">Reference proteome</keyword>
<accession>A0ABN9SMM4</accession>
<feature type="transmembrane region" description="Helical" evidence="2">
    <location>
        <begin position="250"/>
        <end position="271"/>
    </location>
</feature>
<feature type="compositionally biased region" description="Polar residues" evidence="1">
    <location>
        <begin position="1018"/>
        <end position="1030"/>
    </location>
</feature>
<feature type="transmembrane region" description="Helical" evidence="2">
    <location>
        <begin position="386"/>
        <end position="406"/>
    </location>
</feature>
<gene>
    <name evidence="3" type="ORF">PCOR1329_LOCUS30869</name>
</gene>
<keyword evidence="2" id="KW-0812">Transmembrane</keyword>
<dbReference type="Proteomes" id="UP001189429">
    <property type="component" value="Unassembled WGS sequence"/>
</dbReference>